<reference evidence="9 10" key="1">
    <citation type="submission" date="2010-08" db="EMBL/GenBank/DDBJ databases">
        <authorList>
            <person name="Durkin A.S."/>
            <person name="Madupu R."/>
            <person name="Torralba M."/>
            <person name="Gillis M."/>
            <person name="Methe B."/>
            <person name="Sutton G."/>
            <person name="Nelson K.E."/>
        </authorList>
    </citation>
    <scope>NUCLEOTIDE SEQUENCE [LARGE SCALE GENOMIC DNA]</scope>
    <source>
        <strain evidence="9 10">FB035-09AN</strain>
    </source>
</reference>
<evidence type="ECO:0000256" key="7">
    <source>
        <dbReference type="ARBA" id="ARBA00023136"/>
    </source>
</evidence>
<dbReference type="GO" id="GO:0015129">
    <property type="term" value="F:lactate transmembrane transporter activity"/>
    <property type="evidence" value="ECO:0007669"/>
    <property type="project" value="UniProtKB-UniRule"/>
</dbReference>
<evidence type="ECO:0000256" key="8">
    <source>
        <dbReference type="RuleBase" id="RU365092"/>
    </source>
</evidence>
<evidence type="ECO:0000256" key="2">
    <source>
        <dbReference type="ARBA" id="ARBA00010100"/>
    </source>
</evidence>
<dbReference type="InterPro" id="IPR003804">
    <property type="entry name" value="Lactate_perm"/>
</dbReference>
<dbReference type="GO" id="GO:0015295">
    <property type="term" value="F:solute:proton symporter activity"/>
    <property type="evidence" value="ECO:0007669"/>
    <property type="project" value="TreeGrafter"/>
</dbReference>
<comment type="subcellular location">
    <subcellularLocation>
        <location evidence="1 8">Cell membrane</location>
        <topology evidence="1 8">Multi-pass membrane protein</topology>
    </subcellularLocation>
</comment>
<evidence type="ECO:0000256" key="4">
    <source>
        <dbReference type="ARBA" id="ARBA00022475"/>
    </source>
</evidence>
<dbReference type="PANTHER" id="PTHR30003:SF0">
    <property type="entry name" value="GLYCOLATE PERMEASE GLCA-RELATED"/>
    <property type="match status" value="1"/>
</dbReference>
<name>E1KPF8_9BACT</name>
<keyword evidence="4 8" id="KW-1003">Cell membrane</keyword>
<proteinExistence type="inferred from homology"/>
<evidence type="ECO:0000256" key="5">
    <source>
        <dbReference type="ARBA" id="ARBA00022692"/>
    </source>
</evidence>
<dbReference type="AlphaFoldDB" id="E1KPF8"/>
<comment type="caution">
    <text evidence="9">The sequence shown here is derived from an EMBL/GenBank/DDBJ whole genome shotgun (WGS) entry which is preliminary data.</text>
</comment>
<sequence length="59" mass="5893">MVAANTTGATGGKMISPQSIAIATAACNMQGRDGEILRAALPYALAYIAIGGLMVLLAV</sequence>
<comment type="function">
    <text evidence="8">Uptake of L-lactate across the membrane. Can also transport D-lactate and glycolate.</text>
</comment>
<dbReference type="Proteomes" id="UP000003610">
    <property type="component" value="Unassembled WGS sequence"/>
</dbReference>
<keyword evidence="5 8" id="KW-0812">Transmembrane</keyword>
<gene>
    <name evidence="9" type="ORF">HMPREF9296_1081</name>
</gene>
<dbReference type="eggNOG" id="COG1620">
    <property type="taxonomic scope" value="Bacteria"/>
</dbReference>
<feature type="transmembrane region" description="Helical" evidence="8">
    <location>
        <begin position="39"/>
        <end position="58"/>
    </location>
</feature>
<keyword evidence="6 8" id="KW-1133">Transmembrane helix</keyword>
<organism evidence="9 10">
    <name type="scientific">Prevotella disiens FB035-09AN</name>
    <dbReference type="NCBI Taxonomy" id="866771"/>
    <lineage>
        <taxon>Bacteria</taxon>
        <taxon>Pseudomonadati</taxon>
        <taxon>Bacteroidota</taxon>
        <taxon>Bacteroidia</taxon>
        <taxon>Bacteroidales</taxon>
        <taxon>Prevotellaceae</taxon>
        <taxon>Prevotella</taxon>
    </lineage>
</organism>
<keyword evidence="3 8" id="KW-0813">Transport</keyword>
<comment type="similarity">
    <text evidence="2 8">Belongs to the lactate permease family.</text>
</comment>
<evidence type="ECO:0000256" key="1">
    <source>
        <dbReference type="ARBA" id="ARBA00004651"/>
    </source>
</evidence>
<evidence type="ECO:0000256" key="3">
    <source>
        <dbReference type="ARBA" id="ARBA00022448"/>
    </source>
</evidence>
<accession>E1KPF8</accession>
<protein>
    <recommendedName>
        <fullName evidence="8">L-lactate permease</fullName>
    </recommendedName>
</protein>
<dbReference type="Pfam" id="PF02652">
    <property type="entry name" value="Lactate_perm"/>
    <property type="match status" value="1"/>
</dbReference>
<evidence type="ECO:0000313" key="9">
    <source>
        <dbReference type="EMBL" id="EFL46655.1"/>
    </source>
</evidence>
<dbReference type="GO" id="GO:0005886">
    <property type="term" value="C:plasma membrane"/>
    <property type="evidence" value="ECO:0007669"/>
    <property type="project" value="UniProtKB-SubCell"/>
</dbReference>
<comment type="caution">
    <text evidence="8">Lacks conserved residue(s) required for the propagation of feature annotation.</text>
</comment>
<evidence type="ECO:0000313" key="10">
    <source>
        <dbReference type="Proteomes" id="UP000003610"/>
    </source>
</evidence>
<dbReference type="STRING" id="866771.HMPREF9296_1081"/>
<keyword evidence="7 8" id="KW-0472">Membrane</keyword>
<dbReference type="PANTHER" id="PTHR30003">
    <property type="entry name" value="L-LACTATE PERMEASE"/>
    <property type="match status" value="1"/>
</dbReference>
<evidence type="ECO:0000256" key="6">
    <source>
        <dbReference type="ARBA" id="ARBA00022989"/>
    </source>
</evidence>
<dbReference type="EMBL" id="AEDO01000015">
    <property type="protein sequence ID" value="EFL46655.1"/>
    <property type="molecule type" value="Genomic_DNA"/>
</dbReference>